<sequence length="284" mass="30252">MRKLLAVLCCAFVTTIAVAAPVSAAPDGTVPGLTGAAARAAAGPMAEKFRQLRQPQSLAQRHTFWGPEPQLSSGADGVVVTQSITPGLRISNTSDVVYAPTMKPTGHSCIEVVTAYGLGEAAQVWAWDWCRSVSPAKVVPIDSAFLATYTSTVNGHPAYTVQEVRTSSSGNSWTASLRNVKTGAWDTLFSQSGSDQSSLNEGWDIFELYSTRNPATGNAYYCSDARGAVFESSSLQLRIAGRWVAASPSNSPLRPTANPRPADYDCSTLRFDVPSPNSTWRVTV</sequence>
<keyword evidence="1" id="KW-0732">Signal</keyword>
<accession>A0ABV5TZH0</accession>
<dbReference type="RefSeq" id="WP_378191404.1">
    <property type="nucleotide sequence ID" value="NZ_JBHMBK010000005.1"/>
</dbReference>
<comment type="caution">
    <text evidence="2">The sequence shown here is derived from an EMBL/GenBank/DDBJ whole genome shotgun (WGS) entry which is preliminary data.</text>
</comment>
<proteinExistence type="predicted"/>
<feature type="chain" id="PRO_5045454997" evidence="1">
    <location>
        <begin position="20"/>
        <end position="284"/>
    </location>
</feature>
<evidence type="ECO:0000256" key="1">
    <source>
        <dbReference type="SAM" id="SignalP"/>
    </source>
</evidence>
<gene>
    <name evidence="2" type="ORF">ACFFTO_10100</name>
</gene>
<keyword evidence="3" id="KW-1185">Reference proteome</keyword>
<organism evidence="2 3">
    <name type="scientific">Amycolatopsis plumensis</name>
    <dbReference type="NCBI Taxonomy" id="236508"/>
    <lineage>
        <taxon>Bacteria</taxon>
        <taxon>Bacillati</taxon>
        <taxon>Actinomycetota</taxon>
        <taxon>Actinomycetes</taxon>
        <taxon>Pseudonocardiales</taxon>
        <taxon>Pseudonocardiaceae</taxon>
        <taxon>Amycolatopsis</taxon>
    </lineage>
</organism>
<name>A0ABV5TZH0_9PSEU</name>
<dbReference type="EMBL" id="JBHMBK010000005">
    <property type="protein sequence ID" value="MFB9684532.1"/>
    <property type="molecule type" value="Genomic_DNA"/>
</dbReference>
<evidence type="ECO:0000313" key="3">
    <source>
        <dbReference type="Proteomes" id="UP001589535"/>
    </source>
</evidence>
<protein>
    <submittedName>
        <fullName evidence="2">Carbohydrate-binding protein</fullName>
    </submittedName>
</protein>
<feature type="signal peptide" evidence="1">
    <location>
        <begin position="1"/>
        <end position="19"/>
    </location>
</feature>
<reference evidence="2 3" key="1">
    <citation type="submission" date="2024-09" db="EMBL/GenBank/DDBJ databases">
        <authorList>
            <person name="Sun Q."/>
            <person name="Mori K."/>
        </authorList>
    </citation>
    <scope>NUCLEOTIDE SEQUENCE [LARGE SCALE GENOMIC DNA]</scope>
    <source>
        <strain evidence="2 3">JCM 13852</strain>
    </source>
</reference>
<dbReference type="Proteomes" id="UP001589535">
    <property type="component" value="Unassembled WGS sequence"/>
</dbReference>
<evidence type="ECO:0000313" key="2">
    <source>
        <dbReference type="EMBL" id="MFB9684532.1"/>
    </source>
</evidence>